<feature type="region of interest" description="Disordered" evidence="1">
    <location>
        <begin position="1"/>
        <end position="40"/>
    </location>
</feature>
<feature type="compositionally biased region" description="Low complexity" evidence="1">
    <location>
        <begin position="96"/>
        <end position="107"/>
    </location>
</feature>
<gene>
    <name evidence="2" type="ORF">AVDCRST_MAG64-1540</name>
</gene>
<name>A0A6J4NUM6_9BACT</name>
<proteinExistence type="predicted"/>
<evidence type="ECO:0000256" key="1">
    <source>
        <dbReference type="SAM" id="MobiDB-lite"/>
    </source>
</evidence>
<protein>
    <submittedName>
        <fullName evidence="2">Uncharacterized protein</fullName>
    </submittedName>
</protein>
<accession>A0A6J4NUM6</accession>
<feature type="region of interest" description="Disordered" evidence="1">
    <location>
        <begin position="60"/>
        <end position="107"/>
    </location>
</feature>
<sequence>DLSLHGQGPRAHPQQRVGELRRGHRAGGAEAPADPGVRGGGGVAGAAGVAGAGGVRPAGRALQAVPRAHAPDAVPGRPVRRRAARPRDVGGGGRGRPAAALAAGAAD</sequence>
<dbReference type="EMBL" id="CADCUQ010000350">
    <property type="protein sequence ID" value="CAA9397935.1"/>
    <property type="molecule type" value="Genomic_DNA"/>
</dbReference>
<organism evidence="2">
    <name type="scientific">uncultured Phycisphaerae bacterium</name>
    <dbReference type="NCBI Taxonomy" id="904963"/>
    <lineage>
        <taxon>Bacteria</taxon>
        <taxon>Pseudomonadati</taxon>
        <taxon>Planctomycetota</taxon>
        <taxon>Phycisphaerae</taxon>
        <taxon>environmental samples</taxon>
    </lineage>
</organism>
<dbReference type="AlphaFoldDB" id="A0A6J4NUM6"/>
<reference evidence="2" key="1">
    <citation type="submission" date="2020-02" db="EMBL/GenBank/DDBJ databases">
        <authorList>
            <person name="Meier V. D."/>
        </authorList>
    </citation>
    <scope>NUCLEOTIDE SEQUENCE</scope>
    <source>
        <strain evidence="2">AVDCRST_MAG64</strain>
    </source>
</reference>
<evidence type="ECO:0000313" key="2">
    <source>
        <dbReference type="EMBL" id="CAA9397935.1"/>
    </source>
</evidence>
<feature type="non-terminal residue" evidence="2">
    <location>
        <position position="107"/>
    </location>
</feature>
<feature type="non-terminal residue" evidence="2">
    <location>
        <position position="1"/>
    </location>
</feature>